<dbReference type="InterPro" id="IPR000644">
    <property type="entry name" value="CBS_dom"/>
</dbReference>
<protein>
    <submittedName>
        <fullName evidence="9">Hemolysin</fullName>
    </submittedName>
</protein>
<dbReference type="Gene3D" id="3.10.580.10">
    <property type="entry name" value="CBS-domain"/>
    <property type="match status" value="1"/>
</dbReference>
<organism evidence="9 10">
    <name type="scientific">Persicobacter psychrovividus</name>
    <dbReference type="NCBI Taxonomy" id="387638"/>
    <lineage>
        <taxon>Bacteria</taxon>
        <taxon>Pseudomonadati</taxon>
        <taxon>Bacteroidota</taxon>
        <taxon>Cytophagia</taxon>
        <taxon>Cytophagales</taxon>
        <taxon>Persicobacteraceae</taxon>
        <taxon>Persicobacter</taxon>
    </lineage>
</organism>
<dbReference type="RefSeq" id="WP_338397450.1">
    <property type="nucleotide sequence ID" value="NZ_AP025292.1"/>
</dbReference>
<feature type="transmembrane region" description="Helical" evidence="7">
    <location>
        <begin position="9"/>
        <end position="30"/>
    </location>
</feature>
<dbReference type="Proteomes" id="UP001354989">
    <property type="component" value="Chromosome"/>
</dbReference>
<dbReference type="CDD" id="cd04590">
    <property type="entry name" value="CBS_pair_CorC_HlyC_assoc"/>
    <property type="match status" value="1"/>
</dbReference>
<evidence type="ECO:0000256" key="7">
    <source>
        <dbReference type="SAM" id="Phobius"/>
    </source>
</evidence>
<evidence type="ECO:0000313" key="10">
    <source>
        <dbReference type="Proteomes" id="UP001354989"/>
    </source>
</evidence>
<keyword evidence="2 7" id="KW-0812">Transmembrane</keyword>
<dbReference type="PANTHER" id="PTHR22777:SF17">
    <property type="entry name" value="UPF0053 PROTEIN SLL0260"/>
    <property type="match status" value="1"/>
</dbReference>
<evidence type="ECO:0000259" key="8">
    <source>
        <dbReference type="SMART" id="SM01091"/>
    </source>
</evidence>
<evidence type="ECO:0000256" key="6">
    <source>
        <dbReference type="ARBA" id="ARBA00023136"/>
    </source>
</evidence>
<dbReference type="InterPro" id="IPR002550">
    <property type="entry name" value="CNNM"/>
</dbReference>
<keyword evidence="5" id="KW-0129">CBS domain</keyword>
<keyword evidence="3" id="KW-0677">Repeat</keyword>
<evidence type="ECO:0000313" key="9">
    <source>
        <dbReference type="EMBL" id="BDC98007.1"/>
    </source>
</evidence>
<evidence type="ECO:0000256" key="2">
    <source>
        <dbReference type="ARBA" id="ARBA00022692"/>
    </source>
</evidence>
<dbReference type="PANTHER" id="PTHR22777">
    <property type="entry name" value="HEMOLYSIN-RELATED"/>
    <property type="match status" value="1"/>
</dbReference>
<dbReference type="InterPro" id="IPR044751">
    <property type="entry name" value="Ion_transp-like_CBS"/>
</dbReference>
<dbReference type="InterPro" id="IPR016169">
    <property type="entry name" value="FAD-bd_PCMH_sub2"/>
</dbReference>
<reference evidence="9 10" key="1">
    <citation type="submission" date="2021-12" db="EMBL/GenBank/DDBJ databases">
        <title>Genome sequencing of bacteria with rrn-lacking chromosome and rrn-plasmid.</title>
        <authorList>
            <person name="Anda M."/>
            <person name="Iwasaki W."/>
        </authorList>
    </citation>
    <scope>NUCLEOTIDE SEQUENCE [LARGE SCALE GENOMIC DNA]</scope>
    <source>
        <strain evidence="9 10">NBRC 101262</strain>
    </source>
</reference>
<dbReference type="SUPFAM" id="SSF56176">
    <property type="entry name" value="FAD-binding/transporter-associated domain-like"/>
    <property type="match status" value="1"/>
</dbReference>
<dbReference type="SUPFAM" id="SSF54631">
    <property type="entry name" value="CBS-domain pair"/>
    <property type="match status" value="1"/>
</dbReference>
<dbReference type="SMART" id="SM01091">
    <property type="entry name" value="CorC_HlyC"/>
    <property type="match status" value="1"/>
</dbReference>
<keyword evidence="10" id="KW-1185">Reference proteome</keyword>
<dbReference type="Pfam" id="PF03471">
    <property type="entry name" value="CorC_HlyC"/>
    <property type="match status" value="1"/>
</dbReference>
<sequence>MIDSLEQPIIIVIISLLASALFSGVEIAFVSADKLQFQLDAKKGMFSGRIYSKFLKKQSQFVATMLIGNTFTLMIYTVFMSQIINGLNDIYHIMPIDNPLLLFFLETVISTVIVLFLAEFTPKSVFLIDPNGVLKLLVIPVWLVYHISKPVVTTVMYLSRLFIIHIMRLPYNEETGVLGRTELSQFVSNLKEGYADEQEVDSRIINNALEFKTIQVRDCLIPRTDIVAVEQNDDIETLKAAFMDSGHSKVLVYRDTIDDIIGYCHSADLFRKPKSIKENMMDIPIVTQTMLASDLLFLFVTKQKSIAVVVDEFGGTAGIVSVEDVIEEILGDIRDEHDEEYLVEEVLEDDKFILSARLDIDYLNDKYDWDIPEGEYDTLGGFIFAEAQKIPEEQEEIFTSIGVVFIESKKDNGIDVIRLDRSAMD</sequence>
<name>A0ABM7VAR8_9BACT</name>
<feature type="transmembrane region" description="Helical" evidence="7">
    <location>
        <begin position="61"/>
        <end position="79"/>
    </location>
</feature>
<gene>
    <name evidence="9" type="ORF">PEPS_02880</name>
</gene>
<dbReference type="Pfam" id="PF00571">
    <property type="entry name" value="CBS"/>
    <property type="match status" value="1"/>
</dbReference>
<dbReference type="InterPro" id="IPR005170">
    <property type="entry name" value="Transptr-assoc_dom"/>
</dbReference>
<keyword evidence="6 7" id="KW-0472">Membrane</keyword>
<evidence type="ECO:0000256" key="4">
    <source>
        <dbReference type="ARBA" id="ARBA00022989"/>
    </source>
</evidence>
<keyword evidence="4 7" id="KW-1133">Transmembrane helix</keyword>
<dbReference type="InterPro" id="IPR036318">
    <property type="entry name" value="FAD-bd_PCMH-like_sf"/>
</dbReference>
<accession>A0ABM7VAR8</accession>
<dbReference type="Pfam" id="PF01595">
    <property type="entry name" value="CNNM"/>
    <property type="match status" value="1"/>
</dbReference>
<evidence type="ECO:0000256" key="3">
    <source>
        <dbReference type="ARBA" id="ARBA00022737"/>
    </source>
</evidence>
<feature type="transmembrane region" description="Helical" evidence="7">
    <location>
        <begin position="100"/>
        <end position="118"/>
    </location>
</feature>
<dbReference type="Gene3D" id="3.30.465.10">
    <property type="match status" value="1"/>
</dbReference>
<dbReference type="EMBL" id="AP025292">
    <property type="protein sequence ID" value="BDC98007.1"/>
    <property type="molecule type" value="Genomic_DNA"/>
</dbReference>
<feature type="domain" description="Transporter-associated" evidence="8">
    <location>
        <begin position="345"/>
        <end position="423"/>
    </location>
</feature>
<proteinExistence type="predicted"/>
<evidence type="ECO:0000256" key="5">
    <source>
        <dbReference type="ARBA" id="ARBA00023122"/>
    </source>
</evidence>
<evidence type="ECO:0000256" key="1">
    <source>
        <dbReference type="ARBA" id="ARBA00004141"/>
    </source>
</evidence>
<comment type="subcellular location">
    <subcellularLocation>
        <location evidence="1">Membrane</location>
        <topology evidence="1">Multi-pass membrane protein</topology>
    </subcellularLocation>
</comment>
<dbReference type="InterPro" id="IPR046342">
    <property type="entry name" value="CBS_dom_sf"/>
</dbReference>